<keyword evidence="2" id="KW-1185">Reference proteome</keyword>
<evidence type="ECO:0000313" key="2">
    <source>
        <dbReference type="Proteomes" id="UP000578449"/>
    </source>
</evidence>
<protein>
    <submittedName>
        <fullName evidence="1">Uncharacterized protein</fullName>
    </submittedName>
</protein>
<dbReference type="Proteomes" id="UP000578449">
    <property type="component" value="Unassembled WGS sequence"/>
</dbReference>
<name>A0A840P0C2_9ACTN</name>
<gene>
    <name evidence="1" type="ORF">HNP84_001057</name>
</gene>
<dbReference type="AlphaFoldDB" id="A0A840P0C2"/>
<accession>A0A840P0C2</accession>
<sequence>MRHSTDAVIVPPSRYEVILMSTMPRCRLRGRHRML</sequence>
<organism evidence="1 2">
    <name type="scientific">Thermocatellispora tengchongensis</name>
    <dbReference type="NCBI Taxonomy" id="1073253"/>
    <lineage>
        <taxon>Bacteria</taxon>
        <taxon>Bacillati</taxon>
        <taxon>Actinomycetota</taxon>
        <taxon>Actinomycetes</taxon>
        <taxon>Streptosporangiales</taxon>
        <taxon>Streptosporangiaceae</taxon>
        <taxon>Thermocatellispora</taxon>
    </lineage>
</organism>
<proteinExistence type="predicted"/>
<evidence type="ECO:0000313" key="1">
    <source>
        <dbReference type="EMBL" id="MBB5131351.1"/>
    </source>
</evidence>
<dbReference type="EMBL" id="JACHGN010000002">
    <property type="protein sequence ID" value="MBB5131351.1"/>
    <property type="molecule type" value="Genomic_DNA"/>
</dbReference>
<comment type="caution">
    <text evidence="1">The sequence shown here is derived from an EMBL/GenBank/DDBJ whole genome shotgun (WGS) entry which is preliminary data.</text>
</comment>
<reference evidence="1 2" key="1">
    <citation type="submission" date="2020-08" db="EMBL/GenBank/DDBJ databases">
        <title>Genomic Encyclopedia of Type Strains, Phase IV (KMG-IV): sequencing the most valuable type-strain genomes for metagenomic binning, comparative biology and taxonomic classification.</title>
        <authorList>
            <person name="Goeker M."/>
        </authorList>
    </citation>
    <scope>NUCLEOTIDE SEQUENCE [LARGE SCALE GENOMIC DNA]</scope>
    <source>
        <strain evidence="1 2">DSM 45615</strain>
    </source>
</reference>